<feature type="domain" description="NADH:quinone oxidoreductase/Mrp antiporter transmembrane" evidence="10">
    <location>
        <begin position="106"/>
        <end position="380"/>
    </location>
</feature>
<dbReference type="GO" id="GO:0015990">
    <property type="term" value="P:electron transport coupled proton transport"/>
    <property type="evidence" value="ECO:0007669"/>
    <property type="project" value="TreeGrafter"/>
</dbReference>
<geneLocation type="mitochondrion" evidence="11"/>
<feature type="transmembrane region" description="Helical" evidence="9">
    <location>
        <begin position="209"/>
        <end position="228"/>
    </location>
</feature>
<dbReference type="GO" id="GO:0016020">
    <property type="term" value="C:membrane"/>
    <property type="evidence" value="ECO:0007669"/>
    <property type="project" value="UniProtKB-SubCell"/>
</dbReference>
<name>A0A977X2H0_9ACAR</name>
<organism evidence="11">
    <name type="scientific">Spinibdella lignicola</name>
    <dbReference type="NCBI Taxonomy" id="2872682"/>
    <lineage>
        <taxon>Eukaryota</taxon>
        <taxon>Metazoa</taxon>
        <taxon>Ecdysozoa</taxon>
        <taxon>Arthropoda</taxon>
        <taxon>Chelicerata</taxon>
        <taxon>Arachnida</taxon>
        <taxon>Acari</taxon>
        <taxon>Acariformes</taxon>
        <taxon>Trombidiformes</taxon>
        <taxon>Prostigmata</taxon>
        <taxon>Eupodina</taxon>
        <taxon>Bdelloidea</taxon>
        <taxon>Bdellidae</taxon>
        <taxon>Spinibdella</taxon>
    </lineage>
</organism>
<evidence type="ECO:0000259" key="10">
    <source>
        <dbReference type="Pfam" id="PF00361"/>
    </source>
</evidence>
<keyword evidence="11" id="KW-0496">Mitochondrion</keyword>
<feature type="transmembrane region" description="Helical" evidence="9">
    <location>
        <begin position="113"/>
        <end position="133"/>
    </location>
</feature>
<feature type="transmembrane region" description="Helical" evidence="9">
    <location>
        <begin position="525"/>
        <end position="544"/>
    </location>
</feature>
<dbReference type="PRINTS" id="PR01434">
    <property type="entry name" value="NADHDHGNASE5"/>
</dbReference>
<proteinExistence type="predicted"/>
<feature type="transmembrane region" description="Helical" evidence="9">
    <location>
        <begin position="145"/>
        <end position="163"/>
    </location>
</feature>
<keyword evidence="4 9" id="KW-0812">Transmembrane</keyword>
<dbReference type="CTD" id="4540"/>
<keyword evidence="6 9" id="KW-0472">Membrane</keyword>
<dbReference type="GO" id="GO:0008137">
    <property type="term" value="F:NADH dehydrogenase (ubiquinone) activity"/>
    <property type="evidence" value="ECO:0007669"/>
    <property type="project" value="UniProtKB-EC"/>
</dbReference>
<dbReference type="AlphaFoldDB" id="A0A977X2H0"/>
<evidence type="ECO:0000256" key="3">
    <source>
        <dbReference type="ARBA" id="ARBA00012944"/>
    </source>
</evidence>
<evidence type="ECO:0000256" key="6">
    <source>
        <dbReference type="ARBA" id="ARBA00023136"/>
    </source>
</evidence>
<dbReference type="PANTHER" id="PTHR42829:SF2">
    <property type="entry name" value="NADH-UBIQUINONE OXIDOREDUCTASE CHAIN 5"/>
    <property type="match status" value="1"/>
</dbReference>
<dbReference type="InterPro" id="IPR001750">
    <property type="entry name" value="ND/Mrp_TM"/>
</dbReference>
<evidence type="ECO:0000256" key="5">
    <source>
        <dbReference type="ARBA" id="ARBA00022989"/>
    </source>
</evidence>
<dbReference type="Pfam" id="PF00361">
    <property type="entry name" value="Proton_antipo_M"/>
    <property type="match status" value="1"/>
</dbReference>
<reference evidence="11" key="1">
    <citation type="submission" date="2021-10" db="EMBL/GenBank/DDBJ databases">
        <authorList>
            <person name="Fang Y."/>
            <person name="Sun E."/>
            <person name="Yang Q."/>
        </authorList>
    </citation>
    <scope>NUCLEOTIDE SEQUENCE</scope>
</reference>
<evidence type="ECO:0000313" key="11">
    <source>
        <dbReference type="EMBL" id="UXN44120.1"/>
    </source>
</evidence>
<keyword evidence="5 9" id="KW-1133">Transmembrane helix</keyword>
<evidence type="ECO:0000256" key="1">
    <source>
        <dbReference type="ARBA" id="ARBA00003257"/>
    </source>
</evidence>
<feature type="transmembrane region" description="Helical" evidence="9">
    <location>
        <begin position="411"/>
        <end position="430"/>
    </location>
</feature>
<feature type="transmembrane region" description="Helical" evidence="9">
    <location>
        <begin position="450"/>
        <end position="468"/>
    </location>
</feature>
<comment type="function">
    <text evidence="1">Core subunit of the mitochondrial membrane respiratory chain NADH dehydrogenase (Complex I) that is believed to belong to the minimal assembly required for catalysis. Complex I functions in the transfer of electrons from NADH to the respiratory chain. The immediate electron acceptor for the enzyme is believed to be ubiquinone.</text>
</comment>
<dbReference type="EC" id="7.1.1.2" evidence="3"/>
<feature type="transmembrane region" description="Helical" evidence="9">
    <location>
        <begin position="264"/>
        <end position="283"/>
    </location>
</feature>
<feature type="transmembrane region" description="Helical" evidence="9">
    <location>
        <begin position="54"/>
        <end position="74"/>
    </location>
</feature>
<evidence type="ECO:0000256" key="4">
    <source>
        <dbReference type="ARBA" id="ARBA00022692"/>
    </source>
</evidence>
<feature type="transmembrane region" description="Helical" evidence="9">
    <location>
        <begin position="175"/>
        <end position="197"/>
    </location>
</feature>
<feature type="transmembrane region" description="Helical" evidence="9">
    <location>
        <begin position="234"/>
        <end position="257"/>
    </location>
</feature>
<feature type="transmembrane region" description="Helical" evidence="9">
    <location>
        <begin position="295"/>
        <end position="314"/>
    </location>
</feature>
<accession>A0A977X2H0</accession>
<gene>
    <name evidence="11" type="primary">ND5</name>
</gene>
<dbReference type="InterPro" id="IPR003945">
    <property type="entry name" value="NU5C-like"/>
</dbReference>
<dbReference type="EMBL" id="OK637290">
    <property type="protein sequence ID" value="UXN44120.1"/>
    <property type="molecule type" value="Genomic_DNA"/>
</dbReference>
<feature type="transmembrane region" description="Helical" evidence="9">
    <location>
        <begin position="368"/>
        <end position="390"/>
    </location>
</feature>
<feature type="transmembrane region" description="Helical" evidence="9">
    <location>
        <begin position="7"/>
        <end position="34"/>
    </location>
</feature>
<evidence type="ECO:0000256" key="9">
    <source>
        <dbReference type="SAM" id="Phobius"/>
    </source>
</evidence>
<feature type="transmembrane region" description="Helical" evidence="9">
    <location>
        <begin position="480"/>
        <end position="499"/>
    </location>
</feature>
<sequence length="545" mass="64357">MFYFYYFYVLMMFVLMVFLIYMWKMLFLSILIEFNLLDTGENGYSLVFMFDEKSLVFGFVVLMISMLVMIYSYFYIGFDYMFYLRFLIILFLFVLSMILVIFCPMVLSMMLGWDGLGLVSFCLVIFYGNFMSLKSGMVTIYMNRVGDVMFLLLIMMMWGYGIWNSSVMYLNDVFWFYLLLVMAGITKSAQIPFSVWLPAAMAAPTPVSSLVHSSTLVTAGLYILIRHWDYMLMLWVQLFICLLMLMTMIVSGLSALMEMDMKKVVAMSTLSQLGLMTSMLFLGEVDLSYIHMINHAFFKALLFLSCGVMIIYGWGGQDSRHLMYSFLGYLVVLLCFFCSNVSLMGFSFTSGFYSKDLMLEVLCGDYNIFVLLMVYVGCLMTLMYGLRLIMLGFGNLSNKTVVYSLLDNMNLIYLMFFMGVMMFLVGWFNYWNFIVIEWWNVNMEMKFFEFIFFWGGIYIYMNMFNYVMNWFLMEYGFMKWLTVSGISFFLMLIDIFVQMDYTWNELIGFNGMKYVLIWFTYVYKYYYLFVKVILVMLLLLTLLLL</sequence>
<evidence type="ECO:0000256" key="8">
    <source>
        <dbReference type="ARBA" id="ARBA00049551"/>
    </source>
</evidence>
<dbReference type="GeneID" id="76313205"/>
<feature type="transmembrane region" description="Helical" evidence="9">
    <location>
        <begin position="86"/>
        <end position="107"/>
    </location>
</feature>
<dbReference type="GO" id="GO:0003954">
    <property type="term" value="F:NADH dehydrogenase activity"/>
    <property type="evidence" value="ECO:0007669"/>
    <property type="project" value="TreeGrafter"/>
</dbReference>
<dbReference type="RefSeq" id="YP_010516619.1">
    <property type="nucleotide sequence ID" value="NC_067576.1"/>
</dbReference>
<evidence type="ECO:0000256" key="2">
    <source>
        <dbReference type="ARBA" id="ARBA00004141"/>
    </source>
</evidence>
<feature type="transmembrane region" description="Helical" evidence="9">
    <location>
        <begin position="326"/>
        <end position="348"/>
    </location>
</feature>
<comment type="catalytic activity">
    <reaction evidence="8">
        <text>a ubiquinone + NADH + 5 H(+)(in) = a ubiquinol + NAD(+) + 4 H(+)(out)</text>
        <dbReference type="Rhea" id="RHEA:29091"/>
        <dbReference type="Rhea" id="RHEA-COMP:9565"/>
        <dbReference type="Rhea" id="RHEA-COMP:9566"/>
        <dbReference type="ChEBI" id="CHEBI:15378"/>
        <dbReference type="ChEBI" id="CHEBI:16389"/>
        <dbReference type="ChEBI" id="CHEBI:17976"/>
        <dbReference type="ChEBI" id="CHEBI:57540"/>
        <dbReference type="ChEBI" id="CHEBI:57945"/>
        <dbReference type="EC" id="7.1.1.2"/>
    </reaction>
</comment>
<evidence type="ECO:0000256" key="7">
    <source>
        <dbReference type="ARBA" id="ARBA00031027"/>
    </source>
</evidence>
<protein>
    <recommendedName>
        <fullName evidence="3">NADH:ubiquinone reductase (H(+)-translocating)</fullName>
        <ecNumber evidence="3">7.1.1.2</ecNumber>
    </recommendedName>
    <alternativeName>
        <fullName evidence="7">NADH dehydrogenase subunit 5</fullName>
    </alternativeName>
</protein>
<dbReference type="PANTHER" id="PTHR42829">
    <property type="entry name" value="NADH-UBIQUINONE OXIDOREDUCTASE CHAIN 5"/>
    <property type="match status" value="1"/>
</dbReference>
<comment type="subcellular location">
    <subcellularLocation>
        <location evidence="2">Membrane</location>
        <topology evidence="2">Multi-pass membrane protein</topology>
    </subcellularLocation>
</comment>
<dbReference type="GO" id="GO:0042773">
    <property type="term" value="P:ATP synthesis coupled electron transport"/>
    <property type="evidence" value="ECO:0007669"/>
    <property type="project" value="InterPro"/>
</dbReference>